<organism evidence="2 3">
    <name type="scientific">Ambrosia artemisiifolia</name>
    <name type="common">Common ragweed</name>
    <dbReference type="NCBI Taxonomy" id="4212"/>
    <lineage>
        <taxon>Eukaryota</taxon>
        <taxon>Viridiplantae</taxon>
        <taxon>Streptophyta</taxon>
        <taxon>Embryophyta</taxon>
        <taxon>Tracheophyta</taxon>
        <taxon>Spermatophyta</taxon>
        <taxon>Magnoliopsida</taxon>
        <taxon>eudicotyledons</taxon>
        <taxon>Gunneridae</taxon>
        <taxon>Pentapetalae</taxon>
        <taxon>asterids</taxon>
        <taxon>campanulids</taxon>
        <taxon>Asterales</taxon>
        <taxon>Asteraceae</taxon>
        <taxon>Asteroideae</taxon>
        <taxon>Heliantheae alliance</taxon>
        <taxon>Heliantheae</taxon>
        <taxon>Ambrosia</taxon>
    </lineage>
</organism>
<dbReference type="PANTHER" id="PTHR32002:SF35">
    <property type="entry name" value="PROTEIN NLP6"/>
    <property type="match status" value="1"/>
</dbReference>
<gene>
    <name evidence="2" type="ORF">M8C21_033255</name>
</gene>
<evidence type="ECO:0000259" key="1">
    <source>
        <dbReference type="Pfam" id="PF22922"/>
    </source>
</evidence>
<reference evidence="2" key="1">
    <citation type="submission" date="2022-06" db="EMBL/GenBank/DDBJ databases">
        <title>Uncovering the hologenomic basis of an extraordinary plant invasion.</title>
        <authorList>
            <person name="Bieker V.C."/>
            <person name="Martin M.D."/>
            <person name="Gilbert T."/>
            <person name="Hodgins K."/>
            <person name="Battlay P."/>
            <person name="Petersen B."/>
            <person name="Wilson J."/>
        </authorList>
    </citation>
    <scope>NUCLEOTIDE SEQUENCE</scope>
    <source>
        <strain evidence="2">AA19_3_7</strain>
        <tissue evidence="2">Leaf</tissue>
    </source>
</reference>
<comment type="caution">
    <text evidence="2">The sequence shown here is derived from an EMBL/GenBank/DDBJ whole genome shotgun (WGS) entry which is preliminary data.</text>
</comment>
<dbReference type="Proteomes" id="UP001206925">
    <property type="component" value="Unassembled WGS sequence"/>
</dbReference>
<dbReference type="InterPro" id="IPR045012">
    <property type="entry name" value="NLP"/>
</dbReference>
<dbReference type="InterPro" id="IPR055081">
    <property type="entry name" value="NLP1-9_GAF"/>
</dbReference>
<protein>
    <recommendedName>
        <fullName evidence="1">NLP1-9 GAF domain-containing protein</fullName>
    </recommendedName>
</protein>
<dbReference type="AlphaFoldDB" id="A0AAD5GSF2"/>
<evidence type="ECO:0000313" key="2">
    <source>
        <dbReference type="EMBL" id="KAI7751614.1"/>
    </source>
</evidence>
<dbReference type="Pfam" id="PF22922">
    <property type="entry name" value="GAF_NLP"/>
    <property type="match status" value="1"/>
</dbReference>
<evidence type="ECO:0000313" key="3">
    <source>
        <dbReference type="Proteomes" id="UP001206925"/>
    </source>
</evidence>
<name>A0AAD5GSF2_AMBAR</name>
<dbReference type="GO" id="GO:0003700">
    <property type="term" value="F:DNA-binding transcription factor activity"/>
    <property type="evidence" value="ECO:0007669"/>
    <property type="project" value="InterPro"/>
</dbReference>
<proteinExistence type="predicted"/>
<keyword evidence="3" id="KW-1185">Reference proteome</keyword>
<sequence length="403" mass="45579">MLRGEISSELAVTSESRYLNPLRVVRNKDTTVTDVELGADRFDPVHQKTQDLELVAHRIDPVHQNKISERIEAALKLLTLREQRVLVQFWLPHETGKQQLLVTKDQPYGLGVNDVGLFAYRQDSERNALVVDNDNEEEGRSPAARVFKRGLPEWASDLNNYNRKQFQRQECAVRCNLHGYLALPVFDSTTRLCVGVLELLTSSNYTSYAYEVQQLHSALKTVELKTQQAFDYPTLNVPNECRQKDFDKICGILKTVCGIHSSPLAQTWAVSQHTSYVSHENVILKSCSSFDTRCVGKVCMSRAALPYHVQDLAKWPFLKACRERHLDVSCGLVGKAFISRGSCFCGDVTKLSEEEYPLVHNARMNGLTACFAIFLRSVEANDDYVHQRECTSPKLGADIEAEH</sequence>
<dbReference type="PANTHER" id="PTHR32002">
    <property type="entry name" value="PROTEIN NLP8"/>
    <property type="match status" value="1"/>
</dbReference>
<feature type="domain" description="NLP1-9 GAF" evidence="1">
    <location>
        <begin position="239"/>
        <end position="385"/>
    </location>
</feature>
<accession>A0AAD5GSF2</accession>
<dbReference type="EMBL" id="JAMZMK010005870">
    <property type="protein sequence ID" value="KAI7751614.1"/>
    <property type="molecule type" value="Genomic_DNA"/>
</dbReference>